<dbReference type="PANTHER" id="PTHR34797:SF1">
    <property type="entry name" value="ATG8-INTERACTING PROTEIN 2"/>
    <property type="match status" value="1"/>
</dbReference>
<evidence type="ECO:0000313" key="3">
    <source>
        <dbReference type="Proteomes" id="UP001054252"/>
    </source>
</evidence>
<evidence type="ECO:0000256" key="1">
    <source>
        <dbReference type="SAM" id="MobiDB-lite"/>
    </source>
</evidence>
<feature type="region of interest" description="Disordered" evidence="1">
    <location>
        <begin position="223"/>
        <end position="248"/>
    </location>
</feature>
<evidence type="ECO:0000313" key="2">
    <source>
        <dbReference type="EMBL" id="GKU96757.1"/>
    </source>
</evidence>
<gene>
    <name evidence="2" type="ORF">SLEP1_g9954</name>
</gene>
<accession>A0AAV5I6J2</accession>
<comment type="caution">
    <text evidence="2">The sequence shown here is derived from an EMBL/GenBank/DDBJ whole genome shotgun (WGS) entry which is preliminary data.</text>
</comment>
<feature type="compositionally biased region" description="Basic and acidic residues" evidence="1">
    <location>
        <begin position="67"/>
        <end position="81"/>
    </location>
</feature>
<name>A0AAV5I6J2_9ROSI</name>
<dbReference type="EMBL" id="BPVZ01000010">
    <property type="protein sequence ID" value="GKU96757.1"/>
    <property type="molecule type" value="Genomic_DNA"/>
</dbReference>
<feature type="region of interest" description="Disordered" evidence="1">
    <location>
        <begin position="1"/>
        <end position="81"/>
    </location>
</feature>
<dbReference type="InterPro" id="IPR040304">
    <property type="entry name" value="ATG8-IP-1/2"/>
</dbReference>
<protein>
    <submittedName>
        <fullName evidence="2">Uncharacterized protein</fullName>
    </submittedName>
</protein>
<keyword evidence="3" id="KW-1185">Reference proteome</keyword>
<reference evidence="2 3" key="1">
    <citation type="journal article" date="2021" name="Commun. Biol.">
        <title>The genome of Shorea leprosula (Dipterocarpaceae) highlights the ecological relevance of drought in aseasonal tropical rainforests.</title>
        <authorList>
            <person name="Ng K.K.S."/>
            <person name="Kobayashi M.J."/>
            <person name="Fawcett J.A."/>
            <person name="Hatakeyama M."/>
            <person name="Paape T."/>
            <person name="Ng C.H."/>
            <person name="Ang C.C."/>
            <person name="Tnah L.H."/>
            <person name="Lee C.T."/>
            <person name="Nishiyama T."/>
            <person name="Sese J."/>
            <person name="O'Brien M.J."/>
            <person name="Copetti D."/>
            <person name="Mohd Noor M.I."/>
            <person name="Ong R.C."/>
            <person name="Putra M."/>
            <person name="Sireger I.Z."/>
            <person name="Indrioko S."/>
            <person name="Kosugi Y."/>
            <person name="Izuno A."/>
            <person name="Isagi Y."/>
            <person name="Lee S.L."/>
            <person name="Shimizu K.K."/>
        </authorList>
    </citation>
    <scope>NUCLEOTIDE SEQUENCE [LARGE SCALE GENOMIC DNA]</scope>
    <source>
        <strain evidence="2">214</strain>
    </source>
</reference>
<dbReference type="AlphaFoldDB" id="A0AAV5I6J2"/>
<feature type="compositionally biased region" description="Basic and acidic residues" evidence="1">
    <location>
        <begin position="1"/>
        <end position="22"/>
    </location>
</feature>
<dbReference type="Proteomes" id="UP001054252">
    <property type="component" value="Unassembled WGS sequence"/>
</dbReference>
<feature type="region of interest" description="Disordered" evidence="1">
    <location>
        <begin position="122"/>
        <end position="148"/>
    </location>
</feature>
<proteinExistence type="predicted"/>
<sequence length="363" mass="40722">MADKEEGEVNKSDGNKWEEENISRGNELEEENKSCGNDLEEGNTSHGNGWEVVSLTASAYAAAPGPREVESKDDKERDTYGEDEISRALFMSGHFVFPRREHENLPMEFLKPDKSEIQNENVGKDAASEFGVQEGSRSSGKDGEDWNLKGLNVPDEYTGMQLYDEKGNKLPIHSTEFEEDATLQGLNLTDEEQSLYSAYDSEAELGKSTIYGENTATAEITETSEQGVGSPADMPHSPQTGQDDKHSGSVLPCEAWWKRRMLSLYAHAKEANHYWSIFVAAAVMGLVLLGQQWQQERWQALHLKWQQSIRNECVNGLDIQNIFIIAYHLKLKNKDFIACLLAWKLLNNGISADLDLFIVLHAC</sequence>
<dbReference type="PANTHER" id="PTHR34797">
    <property type="entry name" value="ATG8-INTERACTING PROTEIN 2"/>
    <property type="match status" value="1"/>
</dbReference>
<organism evidence="2 3">
    <name type="scientific">Rubroshorea leprosula</name>
    <dbReference type="NCBI Taxonomy" id="152421"/>
    <lineage>
        <taxon>Eukaryota</taxon>
        <taxon>Viridiplantae</taxon>
        <taxon>Streptophyta</taxon>
        <taxon>Embryophyta</taxon>
        <taxon>Tracheophyta</taxon>
        <taxon>Spermatophyta</taxon>
        <taxon>Magnoliopsida</taxon>
        <taxon>eudicotyledons</taxon>
        <taxon>Gunneridae</taxon>
        <taxon>Pentapetalae</taxon>
        <taxon>rosids</taxon>
        <taxon>malvids</taxon>
        <taxon>Malvales</taxon>
        <taxon>Dipterocarpaceae</taxon>
        <taxon>Rubroshorea</taxon>
    </lineage>
</organism>